<dbReference type="InterPro" id="IPR020965">
    <property type="entry name" value="Prenyltransferase_CloQ"/>
</dbReference>
<dbReference type="Proteomes" id="UP001500879">
    <property type="component" value="Unassembled WGS sequence"/>
</dbReference>
<keyword evidence="2" id="KW-0637">Prenyltransferase</keyword>
<dbReference type="EMBL" id="BAAABX010000051">
    <property type="protein sequence ID" value="GAA0421817.1"/>
    <property type="molecule type" value="Genomic_DNA"/>
</dbReference>
<dbReference type="RefSeq" id="WP_344028099.1">
    <property type="nucleotide sequence ID" value="NZ_BAAABX010000051.1"/>
</dbReference>
<comment type="caution">
    <text evidence="4">The sequence shown here is derived from an EMBL/GenBank/DDBJ whole genome shotgun (WGS) entry which is preliminary data.</text>
</comment>
<evidence type="ECO:0000256" key="3">
    <source>
        <dbReference type="ARBA" id="ARBA00022679"/>
    </source>
</evidence>
<name>A0ABN0YZ02_9ACTN</name>
<comment type="similarity">
    <text evidence="1">Belongs to the aromatic prenyltransferase family.</text>
</comment>
<keyword evidence="5" id="KW-1185">Reference proteome</keyword>
<evidence type="ECO:0000256" key="1">
    <source>
        <dbReference type="ARBA" id="ARBA00005368"/>
    </source>
</evidence>
<accession>A0ABN0YZ02</accession>
<gene>
    <name evidence="4" type="ORF">GCM10010357_49030</name>
</gene>
<organism evidence="4 5">
    <name type="scientific">Streptomyces luteireticuli</name>
    <dbReference type="NCBI Taxonomy" id="173858"/>
    <lineage>
        <taxon>Bacteria</taxon>
        <taxon>Bacillati</taxon>
        <taxon>Actinomycetota</taxon>
        <taxon>Actinomycetes</taxon>
        <taxon>Kitasatosporales</taxon>
        <taxon>Streptomycetaceae</taxon>
        <taxon>Streptomyces</taxon>
    </lineage>
</organism>
<reference evidence="4 5" key="1">
    <citation type="journal article" date="2019" name="Int. J. Syst. Evol. Microbiol.">
        <title>The Global Catalogue of Microorganisms (GCM) 10K type strain sequencing project: providing services to taxonomists for standard genome sequencing and annotation.</title>
        <authorList>
            <consortium name="The Broad Institute Genomics Platform"/>
            <consortium name="The Broad Institute Genome Sequencing Center for Infectious Disease"/>
            <person name="Wu L."/>
            <person name="Ma J."/>
        </authorList>
    </citation>
    <scope>NUCLEOTIDE SEQUENCE [LARGE SCALE GENOMIC DNA]</scope>
    <source>
        <strain evidence="4 5">JCM 4788</strain>
    </source>
</reference>
<evidence type="ECO:0000256" key="2">
    <source>
        <dbReference type="ARBA" id="ARBA00022602"/>
    </source>
</evidence>
<dbReference type="InterPro" id="IPR036239">
    <property type="entry name" value="PrenylTrfase-like_sf"/>
</dbReference>
<dbReference type="CDD" id="cd13931">
    <property type="entry name" value="PT-CloQ_NphB"/>
    <property type="match status" value="1"/>
</dbReference>
<protein>
    <recommendedName>
        <fullName evidence="6">Prenyltransferase</fullName>
    </recommendedName>
</protein>
<proteinExistence type="inferred from homology"/>
<evidence type="ECO:0008006" key="6">
    <source>
        <dbReference type="Google" id="ProtNLM"/>
    </source>
</evidence>
<sequence length="298" mass="31963">MSETPALTELHSAIEASARTIGVSASHKTVRPVLAAYQDAIEQSVISFRAQTGPRGAGDLDCRITLLPGDMDPYARAVASGLTPETDHAIGNLLQEVHDRFPVFCYGIDFGVVGGFKKAWSFFPPGGQSLAGLAGLPSMPAGVSGNLGLFERYGLGDKVSVIGFDYAKRSVNVYFGNVPAHCFEAEGIRSLLDDAGLPEPSAEMLKFGEGAFALYATLNWDSPKIERVTYSVNTTDPLALPVSVDPAFVKLVKDAPLGSAGHRYVYGVTVTPKGEYHKIQKYFQWQTRVEKMLSADAG</sequence>
<dbReference type="SFLD" id="SFLDG01163">
    <property type="entry name" value="II"/>
    <property type="match status" value="1"/>
</dbReference>
<dbReference type="SUPFAM" id="SSF143492">
    <property type="entry name" value="Prenyltransferase-like"/>
    <property type="match status" value="1"/>
</dbReference>
<dbReference type="SFLD" id="SFLDS00036">
    <property type="entry name" value="Aromatic_Prenyltransferase"/>
    <property type="match status" value="1"/>
</dbReference>
<keyword evidence="3" id="KW-0808">Transferase</keyword>
<evidence type="ECO:0000313" key="4">
    <source>
        <dbReference type="EMBL" id="GAA0421817.1"/>
    </source>
</evidence>
<dbReference type="Pfam" id="PF11468">
    <property type="entry name" value="PTase_Orf2"/>
    <property type="match status" value="1"/>
</dbReference>
<dbReference type="InterPro" id="IPR033964">
    <property type="entry name" value="ABBA"/>
</dbReference>
<evidence type="ECO:0000313" key="5">
    <source>
        <dbReference type="Proteomes" id="UP001500879"/>
    </source>
</evidence>